<evidence type="ECO:0000313" key="1">
    <source>
        <dbReference type="EMBL" id="APL99488.1"/>
    </source>
</evidence>
<protein>
    <submittedName>
        <fullName evidence="1">Uncharacterized protein</fullName>
    </submittedName>
</protein>
<dbReference type="Proteomes" id="UP000225023">
    <property type="component" value="Segment"/>
</dbReference>
<sequence>MSKKKNEVIDTLTEAIIDGGLRWQENLQSAIDRVFNTESDGFKADLYARIVEGVEGGFATIRSVVALEV</sequence>
<organism evidence="1 2">
    <name type="scientific">Aquamicrobium phage P14</name>
    <dbReference type="NCBI Taxonomy" id="1927013"/>
    <lineage>
        <taxon>Viruses</taxon>
        <taxon>Duplodnaviria</taxon>
        <taxon>Heunggongvirae</taxon>
        <taxon>Uroviricota</taxon>
        <taxon>Caudoviricetes</taxon>
        <taxon>Autographivirales</taxon>
        <taxon>Autonotataviridae</taxon>
        <taxon>Aqualcavirus</taxon>
        <taxon>Aqualcavirus P14</taxon>
    </lineage>
</organism>
<gene>
    <name evidence="1" type="ORF">BB738_0300</name>
</gene>
<reference evidence="2" key="1">
    <citation type="journal article" date="2017" name="Genes (Basel)">
        <title>Genome Analysis of a Novel Broad Host Range Proteobacteria Phage Isolated from a Bioreactor Treating Industrial Wastewater.</title>
        <authorList>
            <person name="de Leeuw M."/>
            <person name="Baron M."/>
            <person name="Brenner A."/>
            <person name="Kushmaro A."/>
        </authorList>
    </citation>
    <scope>NUCLEOTIDE SEQUENCE [LARGE SCALE GENOMIC DNA]</scope>
</reference>
<proteinExistence type="predicted"/>
<dbReference type="EMBL" id="KX660669">
    <property type="protein sequence ID" value="APL99488.1"/>
    <property type="molecule type" value="Genomic_DNA"/>
</dbReference>
<evidence type="ECO:0000313" key="2">
    <source>
        <dbReference type="Proteomes" id="UP000225023"/>
    </source>
</evidence>
<keyword evidence="2" id="KW-1185">Reference proteome</keyword>
<accession>A0A1L5C066</accession>
<name>A0A1L5C066_9CAUD</name>